<accession>A0AAX4P6J7</accession>
<feature type="coiled-coil region" evidence="1">
    <location>
        <begin position="100"/>
        <end position="127"/>
    </location>
</feature>
<dbReference type="Proteomes" id="UP001472866">
    <property type="component" value="Chromosome 04"/>
</dbReference>
<dbReference type="Gene3D" id="1.20.1280.50">
    <property type="match status" value="1"/>
</dbReference>
<dbReference type="CDD" id="cd09917">
    <property type="entry name" value="F-box_SF"/>
    <property type="match status" value="1"/>
</dbReference>
<dbReference type="PROSITE" id="PS50181">
    <property type="entry name" value="FBOX"/>
    <property type="match status" value="1"/>
</dbReference>
<dbReference type="SUPFAM" id="SSF81383">
    <property type="entry name" value="F-box domain"/>
    <property type="match status" value="1"/>
</dbReference>
<dbReference type="SMART" id="SM00256">
    <property type="entry name" value="FBOX"/>
    <property type="match status" value="1"/>
</dbReference>
<dbReference type="InterPro" id="IPR036047">
    <property type="entry name" value="F-box-like_dom_sf"/>
</dbReference>
<proteinExistence type="predicted"/>
<dbReference type="EMBL" id="CP151504">
    <property type="protein sequence ID" value="WZN61577.1"/>
    <property type="molecule type" value="Genomic_DNA"/>
</dbReference>
<keyword evidence="1" id="KW-0175">Coiled coil</keyword>
<feature type="domain" description="F-box" evidence="2">
    <location>
        <begin position="2"/>
        <end position="52"/>
    </location>
</feature>
<evidence type="ECO:0000313" key="3">
    <source>
        <dbReference type="EMBL" id="WZN61577.1"/>
    </source>
</evidence>
<evidence type="ECO:0000259" key="2">
    <source>
        <dbReference type="PROSITE" id="PS50181"/>
    </source>
</evidence>
<evidence type="ECO:0000313" key="4">
    <source>
        <dbReference type="Proteomes" id="UP001472866"/>
    </source>
</evidence>
<sequence>MSPRLDDLPTSLLCLVLDRFEAPELLRLACTCRKFHAIATDFGKTGQYWRRLYKRQYGLYYEYTCITNGEQLTSGGWKELYKKAFLATRREMQRKRQKRVTIIENDIRDVNREIRTLKEEANDLINQERSHSKLCLEIGRGRSAEVALKTWSPVSVSVWHKQVVEQAPCDPDTRMEDLQAKVKVTQLLLRKVLQRLETKKRKLSDLEESLQSAKS</sequence>
<protein>
    <submittedName>
        <fullName evidence="3">F-box domain-containing protein</fullName>
    </submittedName>
</protein>
<keyword evidence="4" id="KW-1185">Reference proteome</keyword>
<reference evidence="3 4" key="1">
    <citation type="submission" date="2024-03" db="EMBL/GenBank/DDBJ databases">
        <title>Complete genome sequence of the green alga Chloropicon roscoffensis RCC1871.</title>
        <authorList>
            <person name="Lemieux C."/>
            <person name="Pombert J.-F."/>
            <person name="Otis C."/>
            <person name="Turmel M."/>
        </authorList>
    </citation>
    <scope>NUCLEOTIDE SEQUENCE [LARGE SCALE GENOMIC DNA]</scope>
    <source>
        <strain evidence="3 4">RCC1871</strain>
    </source>
</reference>
<dbReference type="InterPro" id="IPR001810">
    <property type="entry name" value="F-box_dom"/>
</dbReference>
<dbReference type="Pfam" id="PF12937">
    <property type="entry name" value="F-box-like"/>
    <property type="match status" value="1"/>
</dbReference>
<gene>
    <name evidence="3" type="ORF">HKI87_04g31120</name>
</gene>
<evidence type="ECO:0000256" key="1">
    <source>
        <dbReference type="SAM" id="Coils"/>
    </source>
</evidence>
<name>A0AAX4P6J7_9CHLO</name>
<dbReference type="AlphaFoldDB" id="A0AAX4P6J7"/>
<organism evidence="3 4">
    <name type="scientific">Chloropicon roscoffensis</name>
    <dbReference type="NCBI Taxonomy" id="1461544"/>
    <lineage>
        <taxon>Eukaryota</taxon>
        <taxon>Viridiplantae</taxon>
        <taxon>Chlorophyta</taxon>
        <taxon>Chloropicophyceae</taxon>
        <taxon>Chloropicales</taxon>
        <taxon>Chloropicaceae</taxon>
        <taxon>Chloropicon</taxon>
    </lineage>
</organism>